<evidence type="ECO:0000256" key="6">
    <source>
        <dbReference type="ARBA" id="ARBA00023306"/>
    </source>
</evidence>
<evidence type="ECO:0000256" key="8">
    <source>
        <dbReference type="SAM" id="MobiDB-lite"/>
    </source>
</evidence>
<evidence type="ECO:0000259" key="9">
    <source>
        <dbReference type="Pfam" id="PF24807"/>
    </source>
</evidence>
<evidence type="ECO:0000256" key="7">
    <source>
        <dbReference type="PROSITE-ProRule" id="PRU00221"/>
    </source>
</evidence>
<dbReference type="AlphaFoldDB" id="A0A1E4TWH1"/>
<name>A0A1E4TWH1_PACTA</name>
<dbReference type="GO" id="GO:1990333">
    <property type="term" value="C:mitotic checkpoint complex, CDC20-MAD2 subcomplex"/>
    <property type="evidence" value="ECO:0007669"/>
    <property type="project" value="EnsemblFungi"/>
</dbReference>
<dbReference type="Pfam" id="PF24807">
    <property type="entry name" value="WD40_CDC20-Fz"/>
    <property type="match status" value="1"/>
</dbReference>
<dbReference type="EMBL" id="KV454013">
    <property type="protein sequence ID" value="ODV96079.1"/>
    <property type="molecule type" value="Genomic_DNA"/>
</dbReference>
<dbReference type="OrthoDB" id="10263272at2759"/>
<dbReference type="GO" id="GO:1905786">
    <property type="term" value="P:positive regulation of anaphase-promoting complex-dependent catabolic process"/>
    <property type="evidence" value="ECO:0007669"/>
    <property type="project" value="EnsemblFungi"/>
</dbReference>
<feature type="repeat" description="WD" evidence="7">
    <location>
        <begin position="288"/>
        <end position="329"/>
    </location>
</feature>
<evidence type="ECO:0000256" key="3">
    <source>
        <dbReference type="ARBA" id="ARBA00022618"/>
    </source>
</evidence>
<dbReference type="InterPro" id="IPR056150">
    <property type="entry name" value="WD40_CDC20-Fz"/>
</dbReference>
<evidence type="ECO:0000313" key="11">
    <source>
        <dbReference type="Proteomes" id="UP000094236"/>
    </source>
</evidence>
<dbReference type="GO" id="GO:0007094">
    <property type="term" value="P:mitotic spindle assembly checkpoint signaling"/>
    <property type="evidence" value="ECO:0007669"/>
    <property type="project" value="EnsemblFungi"/>
</dbReference>
<feature type="non-terminal residue" evidence="10">
    <location>
        <position position="482"/>
    </location>
</feature>
<dbReference type="InterPro" id="IPR036322">
    <property type="entry name" value="WD40_repeat_dom_sf"/>
</dbReference>
<dbReference type="PROSITE" id="PS50294">
    <property type="entry name" value="WD_REPEATS_REGION"/>
    <property type="match status" value="1"/>
</dbReference>
<keyword evidence="6" id="KW-0131">Cell cycle</keyword>
<gene>
    <name evidence="10" type="ORF">PACTADRAFT_49495</name>
</gene>
<dbReference type="STRING" id="669874.A0A1E4TWH1"/>
<dbReference type="PROSITE" id="PS50082">
    <property type="entry name" value="WD_REPEATS_2"/>
    <property type="match status" value="2"/>
</dbReference>
<dbReference type="PANTHER" id="PTHR19918">
    <property type="entry name" value="CELL DIVISION CYCLE 20 CDC20 FIZZY -RELATED"/>
    <property type="match status" value="1"/>
</dbReference>
<dbReference type="GO" id="GO:0051321">
    <property type="term" value="P:meiotic cell cycle"/>
    <property type="evidence" value="ECO:0007669"/>
    <property type="project" value="EnsemblFungi"/>
</dbReference>
<feature type="domain" description="CDC20/Fizzy WD40" evidence="9">
    <location>
        <begin position="163"/>
        <end position="453"/>
    </location>
</feature>
<feature type="compositionally biased region" description="Basic residues" evidence="8">
    <location>
        <begin position="140"/>
        <end position="153"/>
    </location>
</feature>
<dbReference type="PROSITE" id="PS00678">
    <property type="entry name" value="WD_REPEATS_1"/>
    <property type="match status" value="1"/>
</dbReference>
<feature type="compositionally biased region" description="Low complexity" evidence="8">
    <location>
        <begin position="118"/>
        <end position="134"/>
    </location>
</feature>
<dbReference type="Proteomes" id="UP000094236">
    <property type="component" value="Unassembled WGS sequence"/>
</dbReference>
<dbReference type="GO" id="GO:0034399">
    <property type="term" value="C:nuclear periphery"/>
    <property type="evidence" value="ECO:0007669"/>
    <property type="project" value="EnsemblFungi"/>
</dbReference>
<keyword evidence="5" id="KW-0498">Mitosis</keyword>
<dbReference type="GO" id="GO:0031145">
    <property type="term" value="P:anaphase-promoting complex-dependent catabolic process"/>
    <property type="evidence" value="ECO:0007669"/>
    <property type="project" value="EnsemblFungi"/>
</dbReference>
<dbReference type="GO" id="GO:1990757">
    <property type="term" value="F:ubiquitin ligase activator activity"/>
    <property type="evidence" value="ECO:0007669"/>
    <property type="project" value="EnsemblFungi"/>
</dbReference>
<protein>
    <recommendedName>
        <fullName evidence="9">CDC20/Fizzy WD40 domain-containing protein</fullName>
    </recommendedName>
</protein>
<dbReference type="GO" id="GO:0045842">
    <property type="term" value="P:positive regulation of mitotic metaphase/anaphase transition"/>
    <property type="evidence" value="ECO:0007669"/>
    <property type="project" value="EnsemblFungi"/>
</dbReference>
<dbReference type="GO" id="GO:0040020">
    <property type="term" value="P:regulation of meiotic nuclear division"/>
    <property type="evidence" value="ECO:0007669"/>
    <property type="project" value="EnsemblFungi"/>
</dbReference>
<evidence type="ECO:0000313" key="10">
    <source>
        <dbReference type="EMBL" id="ODV96079.1"/>
    </source>
</evidence>
<sequence>MTTSLLSPNIKTANHNKLFSPKFNVVKKDWKNDSNCNPSLFQDNSISKDRFITTIHKTLGRVISSNEKLPEPSESPSIHLNAQNNIIYKESVAKACGIELHSRILKYQQEAPERRSSKNSTSSKPTSTESSNNTDINSTKTKHKLAAAHSRSRRIPTTAHKVLDAPGFLDDFYLNLLEWSSENLLAIALEDTVYVWNSTTGSVNSVAQSGANITSLSWSDDGSYLSVAKDNIIEIYDIETNQKLRQMTGMDSRVGVHKWHDHLITSGTRSGSMHHHDVRISNHIVSNLNGHQGEVCGIEWRSDGFQLCSGGNDNIVNIWDARSTSPQFTKTAHTAAVKALSWCPSQLSLLATGGGSADKKIHFWNTITGARVNTIDTGSQISSLSWGYANGIGREICATHGYPDNSITMWAYPSLQKTGTVVNAHDSRILQSALSPDGLILGTVAADESLKFWKFFDLPKHKSESSSSLISEDRSLGKIMTI</sequence>
<dbReference type="InterPro" id="IPR015943">
    <property type="entry name" value="WD40/YVTN_repeat-like_dom_sf"/>
</dbReference>
<keyword evidence="2 7" id="KW-0853">WD repeat</keyword>
<organism evidence="10 11">
    <name type="scientific">Pachysolen tannophilus NRRL Y-2460</name>
    <dbReference type="NCBI Taxonomy" id="669874"/>
    <lineage>
        <taxon>Eukaryota</taxon>
        <taxon>Fungi</taxon>
        <taxon>Dikarya</taxon>
        <taxon>Ascomycota</taxon>
        <taxon>Saccharomycotina</taxon>
        <taxon>Pichiomycetes</taxon>
        <taxon>Pachysolenaceae</taxon>
        <taxon>Pachysolen</taxon>
    </lineage>
</organism>
<evidence type="ECO:0000256" key="5">
    <source>
        <dbReference type="ARBA" id="ARBA00022776"/>
    </source>
</evidence>
<dbReference type="InterPro" id="IPR033010">
    <property type="entry name" value="Cdc20/Fizzy"/>
</dbReference>
<dbReference type="GO" id="GO:0051301">
    <property type="term" value="P:cell division"/>
    <property type="evidence" value="ECO:0007669"/>
    <property type="project" value="UniProtKB-KW"/>
</dbReference>
<dbReference type="PANTHER" id="PTHR19918:SF8">
    <property type="entry name" value="FI02843P"/>
    <property type="match status" value="1"/>
</dbReference>
<keyword evidence="4" id="KW-0677">Repeat</keyword>
<reference evidence="11" key="1">
    <citation type="submission" date="2016-05" db="EMBL/GenBank/DDBJ databases">
        <title>Comparative genomics of biotechnologically important yeasts.</title>
        <authorList>
            <consortium name="DOE Joint Genome Institute"/>
            <person name="Riley R."/>
            <person name="Haridas S."/>
            <person name="Wolfe K.H."/>
            <person name="Lopes M.R."/>
            <person name="Hittinger C.T."/>
            <person name="Goker M."/>
            <person name="Salamov A."/>
            <person name="Wisecaver J."/>
            <person name="Long T.M."/>
            <person name="Aerts A.L."/>
            <person name="Barry K."/>
            <person name="Choi C."/>
            <person name="Clum A."/>
            <person name="Coughlan A.Y."/>
            <person name="Deshpande S."/>
            <person name="Douglass A.P."/>
            <person name="Hanson S.J."/>
            <person name="Klenk H.-P."/>
            <person name="Labutti K."/>
            <person name="Lapidus A."/>
            <person name="Lindquist E."/>
            <person name="Lipzen A."/>
            <person name="Meier-Kolthoff J.P."/>
            <person name="Ohm R.A."/>
            <person name="Otillar R.P."/>
            <person name="Pangilinan J."/>
            <person name="Peng Y."/>
            <person name="Rokas A."/>
            <person name="Rosa C.A."/>
            <person name="Scheuner C."/>
            <person name="Sibirny A.A."/>
            <person name="Slot J.C."/>
            <person name="Stielow J.B."/>
            <person name="Sun H."/>
            <person name="Kurtzman C.P."/>
            <person name="Blackwell M."/>
            <person name="Grigoriev I.V."/>
            <person name="Jeffries T.W."/>
        </authorList>
    </citation>
    <scope>NUCLEOTIDE SEQUENCE [LARGE SCALE GENOMIC DNA]</scope>
    <source>
        <strain evidence="11">NRRL Y-2460</strain>
    </source>
</reference>
<comment type="similarity">
    <text evidence="1">Belongs to the WD repeat CDC20/Fizzy family.</text>
</comment>
<dbReference type="SUPFAM" id="SSF50978">
    <property type="entry name" value="WD40 repeat-like"/>
    <property type="match status" value="1"/>
</dbReference>
<evidence type="ECO:0000256" key="4">
    <source>
        <dbReference type="ARBA" id="ARBA00022737"/>
    </source>
</evidence>
<evidence type="ECO:0000256" key="2">
    <source>
        <dbReference type="ARBA" id="ARBA00022574"/>
    </source>
</evidence>
<feature type="region of interest" description="Disordered" evidence="8">
    <location>
        <begin position="107"/>
        <end position="153"/>
    </location>
</feature>
<dbReference type="InterPro" id="IPR001680">
    <property type="entry name" value="WD40_rpt"/>
</dbReference>
<dbReference type="GO" id="GO:0010997">
    <property type="term" value="F:anaphase-promoting complex binding"/>
    <property type="evidence" value="ECO:0007669"/>
    <property type="project" value="EnsemblFungi"/>
</dbReference>
<dbReference type="InterPro" id="IPR019775">
    <property type="entry name" value="WD40_repeat_CS"/>
</dbReference>
<keyword evidence="3" id="KW-0132">Cell division</keyword>
<dbReference type="SMART" id="SM00320">
    <property type="entry name" value="WD40"/>
    <property type="match status" value="4"/>
</dbReference>
<feature type="repeat" description="WD" evidence="7">
    <location>
        <begin position="422"/>
        <end position="454"/>
    </location>
</feature>
<dbReference type="Gene3D" id="2.130.10.10">
    <property type="entry name" value="YVTN repeat-like/Quinoprotein amine dehydrogenase"/>
    <property type="match status" value="1"/>
</dbReference>
<keyword evidence="11" id="KW-1185">Reference proteome</keyword>
<evidence type="ECO:0000256" key="1">
    <source>
        <dbReference type="ARBA" id="ARBA00006445"/>
    </source>
</evidence>
<proteinExistence type="inferred from homology"/>
<accession>A0A1E4TWH1</accession>
<dbReference type="GO" id="GO:0005680">
    <property type="term" value="C:anaphase-promoting complex"/>
    <property type="evidence" value="ECO:0007669"/>
    <property type="project" value="EnsemblFungi"/>
</dbReference>